<dbReference type="EMBL" id="CP062310">
    <property type="protein sequence ID" value="QOJ79798.1"/>
    <property type="molecule type" value="Genomic_DNA"/>
</dbReference>
<dbReference type="AlphaFoldDB" id="A0A7L9FIZ0"/>
<dbReference type="InParanoid" id="A0A7L9FIZ0"/>
<organism evidence="1 2">
    <name type="scientific">Infirmifilum lucidum</name>
    <dbReference type="NCBI Taxonomy" id="2776706"/>
    <lineage>
        <taxon>Archaea</taxon>
        <taxon>Thermoproteota</taxon>
        <taxon>Thermoprotei</taxon>
        <taxon>Thermofilales</taxon>
        <taxon>Thermofilaceae</taxon>
        <taxon>Infirmifilum</taxon>
    </lineage>
</organism>
<evidence type="ECO:0000313" key="2">
    <source>
        <dbReference type="Proteomes" id="UP000594121"/>
    </source>
</evidence>
<protein>
    <submittedName>
        <fullName evidence="1">Uncharacterized protein</fullName>
    </submittedName>
</protein>
<dbReference type="Gene3D" id="3.40.50.620">
    <property type="entry name" value="HUPs"/>
    <property type="match status" value="1"/>
</dbReference>
<dbReference type="InterPro" id="IPR014729">
    <property type="entry name" value="Rossmann-like_a/b/a_fold"/>
</dbReference>
<sequence>MVVGPVTVKQRSAKIKYELFFEGVRKEYVLIQSYPEDVSVKGFDEISTLAGITPAVNYGLFTDTIEIRAPLHELDYRYFLNMMDVTARDIFVNRIVNRTGLIKEEYIPREDEITPDMARPRAEVQVSETFQGSSLDVEPDYSKCAVMSSGGKESLLTYGLLREAGCEAYPYFVNESGRHWYTALTAYRELVARDPKTRKVWTNVDRLFAFIEKNMRIVVPYYWRKNREIYPIRLFWYAHYIFSVLPLALKNSVGNITMGNEFDDPSGLTFEYKGIRHYYATYDQSLDFDTYMTGWFQRRGVGVKQWSPLRPISPIIVLRILFNRYPDLAVLQTSCHSTHIENGAVVPCGTCFKCNGVLLMMLAEGLDPTLIRYKKEHVETLPERIEKGLVRLEESLVKHSLYLIAQRGLWKLPRTEPVWHVEMIHFDNVNARYDFIPHREIRWRVLDIFEKYTRGYVKLLDSKWVPMAEEEVERAKNL</sequence>
<evidence type="ECO:0000313" key="1">
    <source>
        <dbReference type="EMBL" id="QOJ79798.1"/>
    </source>
</evidence>
<dbReference type="Proteomes" id="UP000594121">
    <property type="component" value="Chromosome"/>
</dbReference>
<reference evidence="1 2" key="1">
    <citation type="submission" date="2020-10" db="EMBL/GenBank/DDBJ databases">
        <title>Thermofilum lucidum 3507LT sp. nov. a novel member of Thermofilaceae family isolated from Chile hot spring, and proposal of description order Thermofilales.</title>
        <authorList>
            <person name="Zayulina K.S."/>
            <person name="Elcheninov A.G."/>
            <person name="Toshchakov S.V."/>
            <person name="Kublanov I.V."/>
        </authorList>
    </citation>
    <scope>NUCLEOTIDE SEQUENCE [LARGE SCALE GENOMIC DNA]</scope>
    <source>
        <strain evidence="1 2">3507LT</strain>
    </source>
</reference>
<name>A0A7L9FIZ0_9CREN</name>
<dbReference type="KEGG" id="thel:IG193_07920"/>
<keyword evidence="2" id="KW-1185">Reference proteome</keyword>
<gene>
    <name evidence="1" type="ORF">IG193_07920</name>
</gene>
<accession>A0A7L9FIZ0</accession>
<proteinExistence type="predicted"/>
<dbReference type="SUPFAM" id="SSF52402">
    <property type="entry name" value="Adenine nucleotide alpha hydrolases-like"/>
    <property type="match status" value="1"/>
</dbReference>